<sequence>MNNLQEKVIRAMVEMYGFYSIEELSEMTEISVSSIKHSLNEIAGQIEEYGAKLLRVPRKGICMVATDQERESIVEQLDSYANSNPESFFYRKNYILDILFHFPADYTIQLFSEELCISRKIVQKDLDEIRKYLDKFHLKLIKRKNKGIKIYGHEFDFRQAIVDIRNKKYWKHAYIDKLPKDLDYRISKRAFTFFSDYYSEENIMKVQEYLARSEQELGVVFVDISFCRLTEYLLLSQSRIKEGKKITNTADRKMTRLDEAYQKAAKRILDQMFPDEEDMELEYQFLAAKIFVAKTCEADHQIMDDEWLELAEDYVFIVLQAMQKENTLHQKELEEQIAAFLRKVKIKHDYMLVEWDDLHKDIQQQLHSIYAVSLAYAIRLEEELGFVLTQDEIAWMTLLIHQAAIMGGSNKQGIFVTATDPYTSQYEAMKIENAAENLEIVKIVHFHEYDPEKSKGKLVISTVPLKQKKDNEIEITKHVSQLDLNKISSYIAEYEKKKQNQKVMDTVRKTFREELIVTDVAVFTKREAIQEASNLLIRQGCLTEDVTDKVFDLEEKRPTTIGSQIAMVHVYKESVKESGIAILRMKYPTRWSETSKVKLVFFLAINYEESKEILLLFKSLYSLIDNEEIMEEILEAEGSEKIYEILMKEIG</sequence>
<dbReference type="EMBL" id="DXEM01000026">
    <property type="protein sequence ID" value="HIX67942.1"/>
    <property type="molecule type" value="Genomic_DNA"/>
</dbReference>
<dbReference type="AlphaFoldDB" id="A0A9D1WW15"/>
<feature type="domain" description="PRD" evidence="4">
    <location>
        <begin position="302"/>
        <end position="410"/>
    </location>
</feature>
<evidence type="ECO:0000313" key="5">
    <source>
        <dbReference type="EMBL" id="HIX67942.1"/>
    </source>
</evidence>
<organism evidence="5 6">
    <name type="scientific">Candidatus Anaerostipes excrementavium</name>
    <dbReference type="NCBI Taxonomy" id="2838463"/>
    <lineage>
        <taxon>Bacteria</taxon>
        <taxon>Bacillati</taxon>
        <taxon>Bacillota</taxon>
        <taxon>Clostridia</taxon>
        <taxon>Lachnospirales</taxon>
        <taxon>Lachnospiraceae</taxon>
        <taxon>Anaerostipes</taxon>
    </lineage>
</organism>
<dbReference type="PANTHER" id="PTHR30185">
    <property type="entry name" value="CRYPTIC BETA-GLUCOSIDE BGL OPERON ANTITERMINATOR"/>
    <property type="match status" value="1"/>
</dbReference>
<gene>
    <name evidence="5" type="ORF">H9735_07505</name>
</gene>
<reference evidence="5" key="2">
    <citation type="submission" date="2021-04" db="EMBL/GenBank/DDBJ databases">
        <authorList>
            <person name="Gilroy R."/>
        </authorList>
    </citation>
    <scope>NUCLEOTIDE SEQUENCE</scope>
    <source>
        <strain evidence="5">CHK191-13928</strain>
    </source>
</reference>
<evidence type="ECO:0000313" key="6">
    <source>
        <dbReference type="Proteomes" id="UP000886721"/>
    </source>
</evidence>
<comment type="caution">
    <text evidence="5">The sequence shown here is derived from an EMBL/GenBank/DDBJ whole genome shotgun (WGS) entry which is preliminary data.</text>
</comment>
<name>A0A9D1WW15_9FIRM</name>
<evidence type="ECO:0000256" key="2">
    <source>
        <dbReference type="ARBA" id="ARBA00023163"/>
    </source>
</evidence>
<feature type="domain" description="PTS EIIA type-2" evidence="3">
    <location>
        <begin position="509"/>
        <end position="649"/>
    </location>
</feature>
<evidence type="ECO:0000259" key="3">
    <source>
        <dbReference type="PROSITE" id="PS51094"/>
    </source>
</evidence>
<dbReference type="InterPro" id="IPR016152">
    <property type="entry name" value="PTrfase/Anion_transptr"/>
</dbReference>
<reference evidence="5" key="1">
    <citation type="journal article" date="2021" name="PeerJ">
        <title>Extensive microbial diversity within the chicken gut microbiome revealed by metagenomics and culture.</title>
        <authorList>
            <person name="Gilroy R."/>
            <person name="Ravi A."/>
            <person name="Getino M."/>
            <person name="Pursley I."/>
            <person name="Horton D.L."/>
            <person name="Alikhan N.F."/>
            <person name="Baker D."/>
            <person name="Gharbi K."/>
            <person name="Hall N."/>
            <person name="Watson M."/>
            <person name="Adriaenssens E.M."/>
            <person name="Foster-Nyarko E."/>
            <person name="Jarju S."/>
            <person name="Secka A."/>
            <person name="Antonio M."/>
            <person name="Oren A."/>
            <person name="Chaudhuri R.R."/>
            <person name="La Ragione R."/>
            <person name="Hildebrand F."/>
            <person name="Pallen M.J."/>
        </authorList>
    </citation>
    <scope>NUCLEOTIDE SEQUENCE</scope>
    <source>
        <strain evidence="5">CHK191-13928</strain>
    </source>
</reference>
<dbReference type="Proteomes" id="UP000886721">
    <property type="component" value="Unassembled WGS sequence"/>
</dbReference>
<dbReference type="SUPFAM" id="SSF55804">
    <property type="entry name" value="Phoshotransferase/anion transport protein"/>
    <property type="match status" value="1"/>
</dbReference>
<evidence type="ECO:0000259" key="4">
    <source>
        <dbReference type="PROSITE" id="PS51372"/>
    </source>
</evidence>
<dbReference type="Pfam" id="PF05043">
    <property type="entry name" value="Mga"/>
    <property type="match status" value="1"/>
</dbReference>
<evidence type="ECO:0000256" key="1">
    <source>
        <dbReference type="ARBA" id="ARBA00023015"/>
    </source>
</evidence>
<dbReference type="InterPro" id="IPR011608">
    <property type="entry name" value="PRD"/>
</dbReference>
<dbReference type="InterPro" id="IPR050661">
    <property type="entry name" value="BglG_antiterminators"/>
</dbReference>
<keyword evidence="5" id="KW-0762">Sugar transport</keyword>
<dbReference type="PANTHER" id="PTHR30185:SF18">
    <property type="entry name" value="TRANSCRIPTIONAL REGULATOR MTLR"/>
    <property type="match status" value="1"/>
</dbReference>
<dbReference type="CDD" id="cd00211">
    <property type="entry name" value="PTS_IIA_fru"/>
    <property type="match status" value="1"/>
</dbReference>
<protein>
    <submittedName>
        <fullName evidence="5">PTS sugar transporter subunit IIA</fullName>
    </submittedName>
</protein>
<dbReference type="PROSITE" id="PS51372">
    <property type="entry name" value="PRD_2"/>
    <property type="match status" value="1"/>
</dbReference>
<dbReference type="InterPro" id="IPR002178">
    <property type="entry name" value="PTS_EIIA_type-2_dom"/>
</dbReference>
<proteinExistence type="predicted"/>
<dbReference type="GO" id="GO:0006355">
    <property type="term" value="P:regulation of DNA-templated transcription"/>
    <property type="evidence" value="ECO:0007669"/>
    <property type="project" value="InterPro"/>
</dbReference>
<keyword evidence="5" id="KW-0813">Transport</keyword>
<keyword evidence="1" id="KW-0805">Transcription regulation</keyword>
<dbReference type="PROSITE" id="PS51094">
    <property type="entry name" value="PTS_EIIA_TYPE_2"/>
    <property type="match status" value="1"/>
</dbReference>
<dbReference type="Gene3D" id="3.40.930.10">
    <property type="entry name" value="Mannitol-specific EII, Chain A"/>
    <property type="match status" value="1"/>
</dbReference>
<dbReference type="InterPro" id="IPR007737">
    <property type="entry name" value="Mga_HTH"/>
</dbReference>
<keyword evidence="2" id="KW-0804">Transcription</keyword>
<accession>A0A9D1WW15</accession>
<dbReference type="Pfam" id="PF00359">
    <property type="entry name" value="PTS_EIIA_2"/>
    <property type="match status" value="1"/>
</dbReference>